<gene>
    <name evidence="3" type="primary">tagA</name>
    <name evidence="3" type="ORF">GCM10017581_013450</name>
</gene>
<keyword evidence="4" id="KW-1185">Reference proteome</keyword>
<keyword evidence="1" id="KW-0328">Glycosyltransferase</keyword>
<evidence type="ECO:0000256" key="1">
    <source>
        <dbReference type="ARBA" id="ARBA00022676"/>
    </source>
</evidence>
<keyword evidence="2 3" id="KW-0808">Transferase</keyword>
<dbReference type="Pfam" id="PF03808">
    <property type="entry name" value="Glyco_tran_WecG"/>
    <property type="match status" value="1"/>
</dbReference>
<evidence type="ECO:0000313" key="4">
    <source>
        <dbReference type="Proteomes" id="UP001143480"/>
    </source>
</evidence>
<reference evidence="3" key="2">
    <citation type="submission" date="2023-01" db="EMBL/GenBank/DDBJ databases">
        <authorList>
            <person name="Sun Q."/>
            <person name="Evtushenko L."/>
        </authorList>
    </citation>
    <scope>NUCLEOTIDE SEQUENCE</scope>
    <source>
        <strain evidence="3">VKM Ac-1321</strain>
    </source>
</reference>
<protein>
    <submittedName>
        <fullName evidence="3">Acetyl-mannosamine transferase</fullName>
    </submittedName>
</protein>
<evidence type="ECO:0000256" key="2">
    <source>
        <dbReference type="ARBA" id="ARBA00022679"/>
    </source>
</evidence>
<dbReference type="PANTHER" id="PTHR34136">
    <property type="match status" value="1"/>
</dbReference>
<dbReference type="PANTHER" id="PTHR34136:SF1">
    <property type="entry name" value="UDP-N-ACETYL-D-MANNOSAMINURONIC ACID TRANSFERASE"/>
    <property type="match status" value="1"/>
</dbReference>
<organism evidence="3 4">
    <name type="scientific">Dactylosporangium matsuzakiense</name>
    <dbReference type="NCBI Taxonomy" id="53360"/>
    <lineage>
        <taxon>Bacteria</taxon>
        <taxon>Bacillati</taxon>
        <taxon>Actinomycetota</taxon>
        <taxon>Actinomycetes</taxon>
        <taxon>Micromonosporales</taxon>
        <taxon>Micromonosporaceae</taxon>
        <taxon>Dactylosporangium</taxon>
    </lineage>
</organism>
<sequence length="271" mass="29392">MLRSYSHTRRVPVGGLPIDPVTEDEVVARVLTALERGRGGWIVTPNVDILRQVARDKALRAQLSAADLVVADGAPLIWAARLAGRALPARVPGSDLIWSLSRGLATRGGSVFVLGGTPAQGGEPDGARRAASRLAAECPGLRIAGAHCPPFGFDHNPRRLRSVCARVIKAQPQMVYVGIGFPRQEHLIASLREALPSTWFLGCGAAVNFVAGDVQRARPALQKAGLEWLDRLAREPRRLARRYLREDAPFAAALLARSLHHRLTRRPAHRA</sequence>
<dbReference type="Proteomes" id="UP001143480">
    <property type="component" value="Unassembled WGS sequence"/>
</dbReference>
<dbReference type="EMBL" id="BSFP01000004">
    <property type="protein sequence ID" value="GLK99604.1"/>
    <property type="molecule type" value="Genomic_DNA"/>
</dbReference>
<comment type="caution">
    <text evidence="3">The sequence shown here is derived from an EMBL/GenBank/DDBJ whole genome shotgun (WGS) entry which is preliminary data.</text>
</comment>
<dbReference type="GO" id="GO:0016758">
    <property type="term" value="F:hexosyltransferase activity"/>
    <property type="evidence" value="ECO:0007669"/>
    <property type="project" value="TreeGrafter"/>
</dbReference>
<proteinExistence type="predicted"/>
<dbReference type="CDD" id="cd06533">
    <property type="entry name" value="Glyco_transf_WecG_TagA"/>
    <property type="match status" value="1"/>
</dbReference>
<dbReference type="InterPro" id="IPR004629">
    <property type="entry name" value="WecG_TagA_CpsF"/>
</dbReference>
<evidence type="ECO:0000313" key="3">
    <source>
        <dbReference type="EMBL" id="GLK99604.1"/>
    </source>
</evidence>
<dbReference type="AlphaFoldDB" id="A0A9W6NJ70"/>
<dbReference type="RefSeq" id="WP_261961519.1">
    <property type="nucleotide sequence ID" value="NZ_BAAAXA010000001.1"/>
</dbReference>
<accession>A0A9W6NJ70</accession>
<dbReference type="NCBIfam" id="TIGR00696">
    <property type="entry name" value="wecG_tagA_cpsF"/>
    <property type="match status" value="1"/>
</dbReference>
<name>A0A9W6NJ70_9ACTN</name>
<reference evidence="3" key="1">
    <citation type="journal article" date="2014" name="Int. J. Syst. Evol. Microbiol.">
        <title>Complete genome sequence of Corynebacterium casei LMG S-19264T (=DSM 44701T), isolated from a smear-ripened cheese.</title>
        <authorList>
            <consortium name="US DOE Joint Genome Institute (JGI-PGF)"/>
            <person name="Walter F."/>
            <person name="Albersmeier A."/>
            <person name="Kalinowski J."/>
            <person name="Ruckert C."/>
        </authorList>
    </citation>
    <scope>NUCLEOTIDE SEQUENCE</scope>
    <source>
        <strain evidence="3">VKM Ac-1321</strain>
    </source>
</reference>